<dbReference type="AlphaFoldDB" id="A0A420VE59"/>
<evidence type="ECO:0008006" key="3">
    <source>
        <dbReference type="Google" id="ProtNLM"/>
    </source>
</evidence>
<dbReference type="EMBL" id="AZRV01000035">
    <property type="protein sequence ID" value="RKO61800.1"/>
    <property type="molecule type" value="Genomic_DNA"/>
</dbReference>
<reference evidence="1 2" key="1">
    <citation type="submission" date="2013-12" db="EMBL/GenBank/DDBJ databases">
        <title>Genome and proteome characterization of Caldibacillus debilis GB1 derived from a cellulolytic aero-tolerant co-culture.</title>
        <authorList>
            <person name="Wushke S.T."/>
            <person name="Zhang X."/>
            <person name="Fristensky B."/>
            <person name="Wilkins J.A."/>
            <person name="Levin D.B."/>
            <person name="Sparling R."/>
        </authorList>
    </citation>
    <scope>NUCLEOTIDE SEQUENCE [LARGE SCALE GENOMIC DNA]</scope>
    <source>
        <strain evidence="1 2">GB1</strain>
    </source>
</reference>
<name>A0A420VE59_9BACI</name>
<proteinExistence type="predicted"/>
<evidence type="ECO:0000313" key="1">
    <source>
        <dbReference type="EMBL" id="RKO61800.1"/>
    </source>
</evidence>
<sequence length="199" mass="22515">MGLFLLPVCIRLGERIFEFKAKEVKIQMVRERRLRRMFTTMFALLLLIPLFVSAASDGVSGLAVAKYKLEGAQTQGWTNLPINSTKPMNTYNITITKPGMTIVTLYAEDRAGNKNYQIKSFYLDGVVEDAPVDYIEYRLTGATEQDWTRYTGPFVITREGETYLEAKIHDKAGNITTITETIRIDKTSSVNTRAIISLE</sequence>
<dbReference type="Proteomes" id="UP000286235">
    <property type="component" value="Unassembled WGS sequence"/>
</dbReference>
<organism evidence="1 2">
    <name type="scientific">Caldibacillus debilis GB1</name>
    <dbReference type="NCBI Taxonomy" id="1339248"/>
    <lineage>
        <taxon>Bacteria</taxon>
        <taxon>Bacillati</taxon>
        <taxon>Bacillota</taxon>
        <taxon>Bacilli</taxon>
        <taxon>Bacillales</taxon>
        <taxon>Bacillaceae</taxon>
        <taxon>Caldibacillus</taxon>
    </lineage>
</organism>
<protein>
    <recommendedName>
        <fullName evidence="3">Ig-like domain-containing protein</fullName>
    </recommendedName>
</protein>
<keyword evidence="2" id="KW-1185">Reference proteome</keyword>
<gene>
    <name evidence="1" type="ORF">Cdeb_01293</name>
</gene>
<comment type="caution">
    <text evidence="1">The sequence shown here is derived from an EMBL/GenBank/DDBJ whole genome shotgun (WGS) entry which is preliminary data.</text>
</comment>
<evidence type="ECO:0000313" key="2">
    <source>
        <dbReference type="Proteomes" id="UP000286235"/>
    </source>
</evidence>
<accession>A0A420VE59</accession>